<reference evidence="1 2" key="1">
    <citation type="journal article" date="2018" name="PLoS ONE">
        <title>The draft genome of Kipferlia bialata reveals reductive genome evolution in fornicate parasites.</title>
        <authorList>
            <person name="Tanifuji G."/>
            <person name="Takabayashi S."/>
            <person name="Kume K."/>
            <person name="Takagi M."/>
            <person name="Nakayama T."/>
            <person name="Kamikawa R."/>
            <person name="Inagaki Y."/>
            <person name="Hashimoto T."/>
        </authorList>
    </citation>
    <scope>NUCLEOTIDE SEQUENCE [LARGE SCALE GENOMIC DNA]</scope>
    <source>
        <strain evidence="1">NY0173</strain>
    </source>
</reference>
<organism evidence="1 2">
    <name type="scientific">Kipferlia bialata</name>
    <dbReference type="NCBI Taxonomy" id="797122"/>
    <lineage>
        <taxon>Eukaryota</taxon>
        <taxon>Metamonada</taxon>
        <taxon>Carpediemonas-like organisms</taxon>
        <taxon>Kipferlia</taxon>
    </lineage>
</organism>
<sequence>MVSFTKGECVFDEASFYLSIPEWYLSDTLRRGSVVRVAYPTSSAPGASGASSDATDMDSCLCVVRESLDGLVRVGTRVSVVGCTLPLVGCADRDRVGEVSVSVVRVQETHGST</sequence>
<dbReference type="EMBL" id="BDIP01005649">
    <property type="protein sequence ID" value="GIQ89994.1"/>
    <property type="molecule type" value="Genomic_DNA"/>
</dbReference>
<dbReference type="Proteomes" id="UP000265618">
    <property type="component" value="Unassembled WGS sequence"/>
</dbReference>
<evidence type="ECO:0000313" key="1">
    <source>
        <dbReference type="EMBL" id="GIQ89994.1"/>
    </source>
</evidence>
<protein>
    <submittedName>
        <fullName evidence="1">Uncharacterized protein</fullName>
    </submittedName>
</protein>
<dbReference type="AlphaFoldDB" id="A0A9K3D6D8"/>
<feature type="non-terminal residue" evidence="1">
    <location>
        <position position="113"/>
    </location>
</feature>
<comment type="caution">
    <text evidence="1">The sequence shown here is derived from an EMBL/GenBank/DDBJ whole genome shotgun (WGS) entry which is preliminary data.</text>
</comment>
<accession>A0A9K3D6D8</accession>
<name>A0A9K3D6D8_9EUKA</name>
<evidence type="ECO:0000313" key="2">
    <source>
        <dbReference type="Proteomes" id="UP000265618"/>
    </source>
</evidence>
<gene>
    <name evidence="1" type="ORF">KIPB_012623</name>
</gene>
<keyword evidence="2" id="KW-1185">Reference proteome</keyword>
<proteinExistence type="predicted"/>